<gene>
    <name evidence="1" type="ORF">PXEA_LOCUS9211</name>
</gene>
<dbReference type="AlphaFoldDB" id="A0A448WMV1"/>
<evidence type="ECO:0000313" key="1">
    <source>
        <dbReference type="EMBL" id="VEL15771.1"/>
    </source>
</evidence>
<accession>A0A448WMV1</accession>
<keyword evidence="2" id="KW-1185">Reference proteome</keyword>
<protein>
    <submittedName>
        <fullName evidence="1">Uncharacterized protein</fullName>
    </submittedName>
</protein>
<dbReference type="EMBL" id="CAAALY010025869">
    <property type="protein sequence ID" value="VEL15771.1"/>
    <property type="molecule type" value="Genomic_DNA"/>
</dbReference>
<feature type="non-terminal residue" evidence="1">
    <location>
        <position position="1"/>
    </location>
</feature>
<organism evidence="1 2">
    <name type="scientific">Protopolystoma xenopodis</name>
    <dbReference type="NCBI Taxonomy" id="117903"/>
    <lineage>
        <taxon>Eukaryota</taxon>
        <taxon>Metazoa</taxon>
        <taxon>Spiralia</taxon>
        <taxon>Lophotrochozoa</taxon>
        <taxon>Platyhelminthes</taxon>
        <taxon>Monogenea</taxon>
        <taxon>Polyopisthocotylea</taxon>
        <taxon>Polystomatidea</taxon>
        <taxon>Polystomatidae</taxon>
        <taxon>Protopolystoma</taxon>
    </lineage>
</organism>
<comment type="caution">
    <text evidence="1">The sequence shown here is derived from an EMBL/GenBank/DDBJ whole genome shotgun (WGS) entry which is preliminary data.</text>
</comment>
<sequence>SLLFSSLLFSSLLFSSLLFSSPLFSFLLLSSPLVSSRLLSSRYPQATTEQGDMPEFFDASDSPDSSKEFILAKEISDPLLCNEITIQFLAYSRQVAQSGSIILRMGTVVRRLESVHQPS</sequence>
<dbReference type="Proteomes" id="UP000784294">
    <property type="component" value="Unassembled WGS sequence"/>
</dbReference>
<name>A0A448WMV1_9PLAT</name>
<proteinExistence type="predicted"/>
<reference evidence="1" key="1">
    <citation type="submission" date="2018-11" db="EMBL/GenBank/DDBJ databases">
        <authorList>
            <consortium name="Pathogen Informatics"/>
        </authorList>
    </citation>
    <scope>NUCLEOTIDE SEQUENCE</scope>
</reference>
<evidence type="ECO:0000313" key="2">
    <source>
        <dbReference type="Proteomes" id="UP000784294"/>
    </source>
</evidence>